<dbReference type="Pfam" id="PF00076">
    <property type="entry name" value="RRM_1"/>
    <property type="match status" value="3"/>
</dbReference>
<evidence type="ECO:0000313" key="6">
    <source>
        <dbReference type="Proteomes" id="UP000324800"/>
    </source>
</evidence>
<protein>
    <recommendedName>
        <fullName evidence="4">RRM domain-containing protein</fullName>
    </recommendedName>
</protein>
<dbReference type="PANTHER" id="PTHR48025:SF1">
    <property type="entry name" value="RRM DOMAIN-CONTAINING PROTEIN"/>
    <property type="match status" value="1"/>
</dbReference>
<proteinExistence type="predicted"/>
<dbReference type="SUPFAM" id="SSF54928">
    <property type="entry name" value="RNA-binding domain, RBD"/>
    <property type="match status" value="3"/>
</dbReference>
<dbReference type="InterPro" id="IPR035979">
    <property type="entry name" value="RBD_domain_sf"/>
</dbReference>
<sequence length="615" mass="70303">MRMSETQSMTSRLFIGNLNAQTSAETIGKLFETIGIVKSANIATFNDASLGFGFVDMEDFETANRAQQQLNGYELEGRQLRIQLSQEQKNNFQKLDGEIQIRNQSKGLDGFRRFRNNKQDGSPLLERRSAPFDNRETEKEEQDDYPTEILHFPLRILSNADQTPRIFIGNLDSMTTTETIAHLFQTVGIVATIASFNGTSLGFGFVDMEDFETANRAQQQLNGYELEGRQLRVELSKEQKNNFQKLDKEIQTRKQNKSLDGFRRFRNNKQDGSPLLERRSAPFDNRETEKEEQDDYPTEILHFPLRILSNADCETQSMTSRLFIRNLDTFTTAQTIGKLFETIGIIKCATIPTFNGVPRGFGFVDMEDFETANRAQQQLNGYELDGRKIRIELHYLDQKNQIFCPQILDDKQWNIDINEIQPEWKRDYFDNQQIDDEEQFLPYRRRFGQGQPGKRGLIITHQFELFCKHRLAFQASPGIQQLQAASLNALAVVASNKLIDNSTACQIASTSPNLISSLVKLSNYKLGSNSFQNDEKDIVSIRNFSRQDLSYIQMNGDNTAKFQLCQSFYAGALSFSISSCGGNEVENDNEIYRAFNNLNNFLIALLHTVGETDPN</sequence>
<keyword evidence="1 2" id="KW-0694">RNA-binding</keyword>
<reference evidence="5 6" key="1">
    <citation type="submission" date="2019-03" db="EMBL/GenBank/DDBJ databases">
        <title>Single cell metagenomics reveals metabolic interactions within the superorganism composed of flagellate Streblomastix strix and complex community of Bacteroidetes bacteria on its surface.</title>
        <authorList>
            <person name="Treitli S.C."/>
            <person name="Kolisko M."/>
            <person name="Husnik F."/>
            <person name="Keeling P."/>
            <person name="Hampl V."/>
        </authorList>
    </citation>
    <scope>NUCLEOTIDE SEQUENCE [LARGE SCALE GENOMIC DNA]</scope>
    <source>
        <strain evidence="5">ST1C</strain>
    </source>
</reference>
<name>A0A5J4XCX6_9EUKA</name>
<dbReference type="CDD" id="cd00590">
    <property type="entry name" value="RRM_SF"/>
    <property type="match status" value="2"/>
</dbReference>
<feature type="compositionally biased region" description="Basic and acidic residues" evidence="3">
    <location>
        <begin position="125"/>
        <end position="138"/>
    </location>
</feature>
<dbReference type="OrthoDB" id="1049195at2759"/>
<accession>A0A5J4XCX6</accession>
<dbReference type="PANTHER" id="PTHR48025">
    <property type="entry name" value="OS02G0815200 PROTEIN"/>
    <property type="match status" value="1"/>
</dbReference>
<dbReference type="InterPro" id="IPR050502">
    <property type="entry name" value="Euk_RNA-bind_prot"/>
</dbReference>
<dbReference type="InterPro" id="IPR012677">
    <property type="entry name" value="Nucleotide-bd_a/b_plait_sf"/>
</dbReference>
<feature type="domain" description="RRM" evidence="4">
    <location>
        <begin position="164"/>
        <end position="238"/>
    </location>
</feature>
<dbReference type="SMART" id="SM00360">
    <property type="entry name" value="RRM"/>
    <property type="match status" value="3"/>
</dbReference>
<evidence type="ECO:0000259" key="4">
    <source>
        <dbReference type="PROSITE" id="PS50102"/>
    </source>
</evidence>
<feature type="region of interest" description="Disordered" evidence="3">
    <location>
        <begin position="257"/>
        <end position="295"/>
    </location>
</feature>
<dbReference type="InterPro" id="IPR000504">
    <property type="entry name" value="RRM_dom"/>
</dbReference>
<feature type="domain" description="RRM" evidence="4">
    <location>
        <begin position="320"/>
        <end position="396"/>
    </location>
</feature>
<evidence type="ECO:0000256" key="3">
    <source>
        <dbReference type="SAM" id="MobiDB-lite"/>
    </source>
</evidence>
<evidence type="ECO:0000256" key="2">
    <source>
        <dbReference type="PROSITE-ProRule" id="PRU00176"/>
    </source>
</evidence>
<evidence type="ECO:0000256" key="1">
    <source>
        <dbReference type="ARBA" id="ARBA00022884"/>
    </source>
</evidence>
<dbReference type="Gene3D" id="3.30.70.330">
    <property type="match status" value="3"/>
</dbReference>
<gene>
    <name evidence="5" type="ORF">EZS28_000104</name>
</gene>
<dbReference type="AlphaFoldDB" id="A0A5J4XCX6"/>
<comment type="caution">
    <text evidence="5">The sequence shown here is derived from an EMBL/GenBank/DDBJ whole genome shotgun (WGS) entry which is preliminary data.</text>
</comment>
<evidence type="ECO:0000313" key="5">
    <source>
        <dbReference type="EMBL" id="KAA6404369.1"/>
    </source>
</evidence>
<feature type="region of interest" description="Disordered" evidence="3">
    <location>
        <begin position="110"/>
        <end position="144"/>
    </location>
</feature>
<dbReference type="PROSITE" id="PS50102">
    <property type="entry name" value="RRM"/>
    <property type="match status" value="3"/>
</dbReference>
<feature type="domain" description="RRM" evidence="4">
    <location>
        <begin position="11"/>
        <end position="87"/>
    </location>
</feature>
<dbReference type="EMBL" id="SNRW01000007">
    <property type="protein sequence ID" value="KAA6404369.1"/>
    <property type="molecule type" value="Genomic_DNA"/>
</dbReference>
<organism evidence="5 6">
    <name type="scientific">Streblomastix strix</name>
    <dbReference type="NCBI Taxonomy" id="222440"/>
    <lineage>
        <taxon>Eukaryota</taxon>
        <taxon>Metamonada</taxon>
        <taxon>Preaxostyla</taxon>
        <taxon>Oxymonadida</taxon>
        <taxon>Streblomastigidae</taxon>
        <taxon>Streblomastix</taxon>
    </lineage>
</organism>
<feature type="compositionally biased region" description="Basic and acidic residues" evidence="3">
    <location>
        <begin position="276"/>
        <end position="289"/>
    </location>
</feature>
<dbReference type="GO" id="GO:0003729">
    <property type="term" value="F:mRNA binding"/>
    <property type="evidence" value="ECO:0007669"/>
    <property type="project" value="TreeGrafter"/>
</dbReference>
<dbReference type="Proteomes" id="UP000324800">
    <property type="component" value="Unassembled WGS sequence"/>
</dbReference>